<dbReference type="Pfam" id="PF00722">
    <property type="entry name" value="Glyco_hydro_16"/>
    <property type="match status" value="1"/>
</dbReference>
<dbReference type="InterPro" id="IPR013320">
    <property type="entry name" value="ConA-like_dom_sf"/>
</dbReference>
<reference evidence="3 4" key="1">
    <citation type="submission" date="2016-10" db="EMBL/GenBank/DDBJ databases">
        <authorList>
            <person name="Varghese N."/>
            <person name="Submissions S."/>
        </authorList>
    </citation>
    <scope>NUCLEOTIDE SEQUENCE [LARGE SCALE GENOMIC DNA]</scope>
    <source>
        <strain evidence="3 4">DSM 17997</strain>
    </source>
</reference>
<evidence type="ECO:0000313" key="4">
    <source>
        <dbReference type="Proteomes" id="UP000199663"/>
    </source>
</evidence>
<organism evidence="3 4">
    <name type="scientific">Rhodonellum ikkaensis</name>
    <dbReference type="NCBI Taxonomy" id="336829"/>
    <lineage>
        <taxon>Bacteria</taxon>
        <taxon>Pseudomonadati</taxon>
        <taxon>Bacteroidota</taxon>
        <taxon>Cytophagia</taxon>
        <taxon>Cytophagales</taxon>
        <taxon>Cytophagaceae</taxon>
        <taxon>Rhodonellum</taxon>
    </lineage>
</organism>
<keyword evidence="3" id="KW-0378">Hydrolase</keyword>
<evidence type="ECO:0000313" key="3">
    <source>
        <dbReference type="EMBL" id="SDZ12412.1"/>
    </source>
</evidence>
<accession>A0A1H3QFX5</accession>
<name>A0A1H3QFX5_9BACT</name>
<dbReference type="PROSITE" id="PS51762">
    <property type="entry name" value="GH16_2"/>
    <property type="match status" value="1"/>
</dbReference>
<dbReference type="GO" id="GO:0016787">
    <property type="term" value="F:hydrolase activity"/>
    <property type="evidence" value="ECO:0007669"/>
    <property type="project" value="UniProtKB-KW"/>
</dbReference>
<dbReference type="Gene3D" id="2.60.120.200">
    <property type="match status" value="1"/>
</dbReference>
<keyword evidence="4" id="KW-1185">Reference proteome</keyword>
<sequence length="264" mass="30198">MKYITIIFLAVLHFSCSEKNSDNLVWSDEFGKDGMPDLTKWGYDLGDHGWGNKELQLYTKEKLSNARIEDGKLIIEAHRDSTTDKGYTSARLVTKGKASWLYGYFEVKAKIPYGVGTWPAIWMLPEKDSYGNWPKSGEIDIMEHVGYDPGTIHGTVHTEAFNHIKKTQKGATKLVPTFSDEFHVYAIDWQEDKIDFFIDDELYHTFANTGKGSDEWPFDHAHHLILNIAVGGNWGGAQGVDESIWPQKMEIDYVRVYKEKPLEK</sequence>
<comment type="caution">
    <text evidence="3">The sequence shown here is derived from an EMBL/GenBank/DDBJ whole genome shotgun (WGS) entry which is preliminary data.</text>
</comment>
<dbReference type="InterPro" id="IPR000757">
    <property type="entry name" value="Beta-glucanase-like"/>
</dbReference>
<evidence type="ECO:0000256" key="1">
    <source>
        <dbReference type="ARBA" id="ARBA00006865"/>
    </source>
</evidence>
<dbReference type="SUPFAM" id="SSF49899">
    <property type="entry name" value="Concanavalin A-like lectins/glucanases"/>
    <property type="match status" value="1"/>
</dbReference>
<dbReference type="Proteomes" id="UP000199663">
    <property type="component" value="Unassembled WGS sequence"/>
</dbReference>
<dbReference type="CDD" id="cd08023">
    <property type="entry name" value="GH16_laminarinase_like"/>
    <property type="match status" value="1"/>
</dbReference>
<feature type="domain" description="GH16" evidence="2">
    <location>
        <begin position="16"/>
        <end position="262"/>
    </location>
</feature>
<proteinExistence type="inferred from homology"/>
<dbReference type="PANTHER" id="PTHR10963:SF55">
    <property type="entry name" value="GLYCOSIDE HYDROLASE FAMILY 16 PROTEIN"/>
    <property type="match status" value="1"/>
</dbReference>
<dbReference type="InterPro" id="IPR050546">
    <property type="entry name" value="Glycosyl_Hydrlase_16"/>
</dbReference>
<dbReference type="RefSeq" id="WP_019597521.1">
    <property type="nucleotide sequence ID" value="NZ_FNQC01000006.1"/>
</dbReference>
<dbReference type="EMBL" id="FNQC01000006">
    <property type="protein sequence ID" value="SDZ12412.1"/>
    <property type="molecule type" value="Genomic_DNA"/>
</dbReference>
<comment type="similarity">
    <text evidence="1">Belongs to the glycosyl hydrolase 16 family.</text>
</comment>
<evidence type="ECO:0000259" key="2">
    <source>
        <dbReference type="PROSITE" id="PS51762"/>
    </source>
</evidence>
<gene>
    <name evidence="3" type="ORF">SAMN05444412_10675</name>
</gene>
<dbReference type="PANTHER" id="PTHR10963">
    <property type="entry name" value="GLYCOSYL HYDROLASE-RELATED"/>
    <property type="match status" value="1"/>
</dbReference>
<protein>
    <submittedName>
        <fullName evidence="3">Glycosyl hydrolases family 16</fullName>
    </submittedName>
</protein>